<accession>A0A1B8GF53</accession>
<sequence length="154" mass="17273">MPKDNTMISPDLVPVENPENPYRFSSSDVRFLPPTVLHNLFSIVFSHELIRRNGVHSDNGSQSSSVAVYSHRGLALRSLNEDLSSPETQTSDMVIACILMFTLAELQLSVCHDWDKHIAGVKKIIELRGGIKNVAGRDVHLDSMLAYFMMYGHF</sequence>
<dbReference type="Pfam" id="PF11951">
    <property type="entry name" value="Fungal_trans_2"/>
    <property type="match status" value="1"/>
</dbReference>
<name>A0A1B8GF53_9PEZI</name>
<evidence type="ECO:0008006" key="3">
    <source>
        <dbReference type="Google" id="ProtNLM"/>
    </source>
</evidence>
<dbReference type="OrthoDB" id="5386330at2759"/>
<reference evidence="1 2" key="1">
    <citation type="submission" date="2016-03" db="EMBL/GenBank/DDBJ databases">
        <title>Comparative genomics of Pseudogymnoascus destructans, the fungus causing white-nose syndrome of bats.</title>
        <authorList>
            <person name="Palmer J.M."/>
            <person name="Drees K.P."/>
            <person name="Foster J.T."/>
            <person name="Lindner D.L."/>
        </authorList>
    </citation>
    <scope>NUCLEOTIDE SEQUENCE [LARGE SCALE GENOMIC DNA]</scope>
    <source>
        <strain evidence="1 2">UAMH 10579</strain>
    </source>
</reference>
<dbReference type="GeneID" id="28840585"/>
<evidence type="ECO:0000313" key="2">
    <source>
        <dbReference type="Proteomes" id="UP000091956"/>
    </source>
</evidence>
<dbReference type="Proteomes" id="UP000091956">
    <property type="component" value="Unassembled WGS sequence"/>
</dbReference>
<dbReference type="STRING" id="342668.A0A1B8GF53"/>
<dbReference type="PANTHER" id="PTHR37540:SF5">
    <property type="entry name" value="TRANSCRIPTION FACTOR DOMAIN-CONTAINING PROTEIN"/>
    <property type="match status" value="1"/>
</dbReference>
<proteinExistence type="predicted"/>
<protein>
    <recommendedName>
        <fullName evidence="3">Transcription factor domain-containing protein</fullName>
    </recommendedName>
</protein>
<keyword evidence="2" id="KW-1185">Reference proteome</keyword>
<dbReference type="PANTHER" id="PTHR37540">
    <property type="entry name" value="TRANSCRIPTION FACTOR (ACR-2), PUTATIVE-RELATED-RELATED"/>
    <property type="match status" value="1"/>
</dbReference>
<reference evidence="2" key="2">
    <citation type="journal article" date="2018" name="Nat. Commun.">
        <title>Extreme sensitivity to ultraviolet light in the fungal pathogen causing white-nose syndrome of bats.</title>
        <authorList>
            <person name="Palmer J.M."/>
            <person name="Drees K.P."/>
            <person name="Foster J.T."/>
            <person name="Lindner D.L."/>
        </authorList>
    </citation>
    <scope>NUCLEOTIDE SEQUENCE [LARGE SCALE GENOMIC DNA]</scope>
    <source>
        <strain evidence="2">UAMH 10579</strain>
    </source>
</reference>
<dbReference type="AlphaFoldDB" id="A0A1B8GF53"/>
<dbReference type="InterPro" id="IPR021858">
    <property type="entry name" value="Fun_TF"/>
</dbReference>
<gene>
    <name evidence="1" type="ORF">VE01_07199</name>
</gene>
<organism evidence="1 2">
    <name type="scientific">Pseudogymnoascus verrucosus</name>
    <dbReference type="NCBI Taxonomy" id="342668"/>
    <lineage>
        <taxon>Eukaryota</taxon>
        <taxon>Fungi</taxon>
        <taxon>Dikarya</taxon>
        <taxon>Ascomycota</taxon>
        <taxon>Pezizomycotina</taxon>
        <taxon>Leotiomycetes</taxon>
        <taxon>Thelebolales</taxon>
        <taxon>Thelebolaceae</taxon>
        <taxon>Pseudogymnoascus</taxon>
    </lineage>
</organism>
<dbReference type="RefSeq" id="XP_018128180.1">
    <property type="nucleotide sequence ID" value="XM_018276634.1"/>
</dbReference>
<dbReference type="EMBL" id="KV460243">
    <property type="protein sequence ID" value="OBT94447.1"/>
    <property type="molecule type" value="Genomic_DNA"/>
</dbReference>
<evidence type="ECO:0000313" key="1">
    <source>
        <dbReference type="EMBL" id="OBT94447.1"/>
    </source>
</evidence>